<evidence type="ECO:0000259" key="1">
    <source>
        <dbReference type="PROSITE" id="PS51729"/>
    </source>
</evidence>
<dbReference type="InterPro" id="IPR016181">
    <property type="entry name" value="Acyl_CoA_acyltransferase"/>
</dbReference>
<protein>
    <recommendedName>
        <fullName evidence="1">N-acetyltransferase domain-containing protein</fullName>
    </recommendedName>
</protein>
<dbReference type="PANTHER" id="PTHR31435">
    <property type="entry name" value="PROTEIN NATD1"/>
    <property type="match status" value="1"/>
</dbReference>
<evidence type="ECO:0000313" key="2">
    <source>
        <dbReference type="EMBL" id="SHN86246.1"/>
    </source>
</evidence>
<reference evidence="3" key="1">
    <citation type="submission" date="2016-11" db="EMBL/GenBank/DDBJ databases">
        <authorList>
            <person name="Varghese N."/>
            <person name="Submissions S."/>
        </authorList>
    </citation>
    <scope>NUCLEOTIDE SEQUENCE [LARGE SCALE GENOMIC DNA]</scope>
    <source>
        <strain evidence="3">GAS401</strain>
    </source>
</reference>
<dbReference type="EMBL" id="LT670849">
    <property type="protein sequence ID" value="SHN86246.1"/>
    <property type="molecule type" value="Genomic_DNA"/>
</dbReference>
<accession>A0A1M7UTM9</accession>
<dbReference type="InterPro" id="IPR031165">
    <property type="entry name" value="GNAT_YJDJ"/>
</dbReference>
<organism evidence="2 3">
    <name type="scientific">Bradyrhizobium erythrophlei</name>
    <dbReference type="NCBI Taxonomy" id="1437360"/>
    <lineage>
        <taxon>Bacteria</taxon>
        <taxon>Pseudomonadati</taxon>
        <taxon>Pseudomonadota</taxon>
        <taxon>Alphaproteobacteria</taxon>
        <taxon>Hyphomicrobiales</taxon>
        <taxon>Nitrobacteraceae</taxon>
        <taxon>Bradyrhizobium</taxon>
    </lineage>
</organism>
<sequence>MTDVINNKAHHRYELTVEGHLAATYYSIADGVITFIHTEVPPELGGKGVGSALVKGALDQVRADGLKVIAQCPFVKAYIGKHAEYADLLLTS</sequence>
<dbReference type="SUPFAM" id="SSF55729">
    <property type="entry name" value="Acyl-CoA N-acyltransferases (Nat)"/>
    <property type="match status" value="1"/>
</dbReference>
<gene>
    <name evidence="2" type="ORF">SAMN05444170_6605</name>
</gene>
<proteinExistence type="predicted"/>
<dbReference type="Proteomes" id="UP000184096">
    <property type="component" value="Chromosome I"/>
</dbReference>
<keyword evidence="3" id="KW-1185">Reference proteome</keyword>
<name>A0A1M7UTM9_9BRAD</name>
<dbReference type="Gene3D" id="3.40.630.30">
    <property type="match status" value="1"/>
</dbReference>
<dbReference type="InterPro" id="IPR045057">
    <property type="entry name" value="Gcn5-rel_NAT"/>
</dbReference>
<dbReference type="AlphaFoldDB" id="A0A1M7UTM9"/>
<dbReference type="PROSITE" id="PS51729">
    <property type="entry name" value="GNAT_YJDJ"/>
    <property type="match status" value="1"/>
</dbReference>
<evidence type="ECO:0000313" key="3">
    <source>
        <dbReference type="Proteomes" id="UP000184096"/>
    </source>
</evidence>
<dbReference type="RefSeq" id="WP_072824426.1">
    <property type="nucleotide sequence ID" value="NZ_LT670849.1"/>
</dbReference>
<dbReference type="PANTHER" id="PTHR31435:SF10">
    <property type="entry name" value="BSR4717 PROTEIN"/>
    <property type="match status" value="1"/>
</dbReference>
<dbReference type="Pfam" id="PF14542">
    <property type="entry name" value="Acetyltransf_CG"/>
    <property type="match status" value="1"/>
</dbReference>
<dbReference type="OrthoDB" id="9800945at2"/>
<feature type="domain" description="N-acetyltransferase" evidence="1">
    <location>
        <begin position="5"/>
        <end position="90"/>
    </location>
</feature>